<name>A0ABW5RKA0_9MICO</name>
<keyword evidence="1" id="KW-0378">Hydrolase</keyword>
<dbReference type="Proteomes" id="UP001597453">
    <property type="component" value="Unassembled WGS sequence"/>
</dbReference>
<protein>
    <submittedName>
        <fullName evidence="1">Cof-type HAD-IIB family hydrolase</fullName>
    </submittedName>
</protein>
<dbReference type="PANTHER" id="PTHR10000">
    <property type="entry name" value="PHOSPHOSERINE PHOSPHATASE"/>
    <property type="match status" value="1"/>
</dbReference>
<dbReference type="Gene3D" id="3.30.1240.10">
    <property type="match status" value="1"/>
</dbReference>
<dbReference type="InterPro" id="IPR036412">
    <property type="entry name" value="HAD-like_sf"/>
</dbReference>
<keyword evidence="2" id="KW-1185">Reference proteome</keyword>
<dbReference type="GO" id="GO:0016787">
    <property type="term" value="F:hydrolase activity"/>
    <property type="evidence" value="ECO:0007669"/>
    <property type="project" value="UniProtKB-KW"/>
</dbReference>
<dbReference type="InterPro" id="IPR006379">
    <property type="entry name" value="HAD-SF_hydro_IIB"/>
</dbReference>
<dbReference type="PANTHER" id="PTHR10000:SF8">
    <property type="entry name" value="HAD SUPERFAMILY HYDROLASE-LIKE, TYPE 3"/>
    <property type="match status" value="1"/>
</dbReference>
<evidence type="ECO:0000313" key="1">
    <source>
        <dbReference type="EMBL" id="MFD2675006.1"/>
    </source>
</evidence>
<gene>
    <name evidence="1" type="ORF">ACFSUQ_06835</name>
</gene>
<evidence type="ECO:0000313" key="2">
    <source>
        <dbReference type="Proteomes" id="UP001597453"/>
    </source>
</evidence>
<accession>A0ABW5RKA0</accession>
<organism evidence="1 2">
    <name type="scientific">Gulosibacter bifidus</name>
    <dbReference type="NCBI Taxonomy" id="272239"/>
    <lineage>
        <taxon>Bacteria</taxon>
        <taxon>Bacillati</taxon>
        <taxon>Actinomycetota</taxon>
        <taxon>Actinomycetes</taxon>
        <taxon>Micrococcales</taxon>
        <taxon>Microbacteriaceae</taxon>
        <taxon>Gulosibacter</taxon>
    </lineage>
</organism>
<dbReference type="Gene3D" id="3.40.50.1000">
    <property type="entry name" value="HAD superfamily/HAD-like"/>
    <property type="match status" value="1"/>
</dbReference>
<dbReference type="InterPro" id="IPR023214">
    <property type="entry name" value="HAD_sf"/>
</dbReference>
<dbReference type="EMBL" id="JBHUNF010000004">
    <property type="protein sequence ID" value="MFD2675006.1"/>
    <property type="molecule type" value="Genomic_DNA"/>
</dbReference>
<sequence length="270" mass="29379">MTERLLVALDIDGTILDIDGEISDATHQQVTRLREAGHEVMLATGRSARDMLPIRERLSLTSKYLVAANGAMVLEQDADAPEGYSPLWVETFDPTDALMRMRDVLEGARFAVEGSDGIYRFSGRFPEGSFEAQGKEVSFDELMAEPVTRLVVISPDQSMEEFIDRVKGSGLHSVSYSVGWSAWLDIAPNGVNKATALERVRAELGIARENVVVAGDGRNDIEMLSWARDGGGRSYAMGNSPQEVIAAASHLTLDLKHDGLAHALANVGYD</sequence>
<dbReference type="NCBIfam" id="TIGR00099">
    <property type="entry name" value="Cof-subfamily"/>
    <property type="match status" value="1"/>
</dbReference>
<dbReference type="Pfam" id="PF08282">
    <property type="entry name" value="Hydrolase_3"/>
    <property type="match status" value="1"/>
</dbReference>
<dbReference type="RefSeq" id="WP_066057152.1">
    <property type="nucleotide sequence ID" value="NZ_JBHUNF010000004.1"/>
</dbReference>
<proteinExistence type="predicted"/>
<reference evidence="2" key="1">
    <citation type="journal article" date="2019" name="Int. J. Syst. Evol. Microbiol.">
        <title>The Global Catalogue of Microorganisms (GCM) 10K type strain sequencing project: providing services to taxonomists for standard genome sequencing and annotation.</title>
        <authorList>
            <consortium name="The Broad Institute Genomics Platform"/>
            <consortium name="The Broad Institute Genome Sequencing Center for Infectious Disease"/>
            <person name="Wu L."/>
            <person name="Ma J."/>
        </authorList>
    </citation>
    <scope>NUCLEOTIDE SEQUENCE [LARGE SCALE GENOMIC DNA]</scope>
    <source>
        <strain evidence="2">TISTR 1511</strain>
    </source>
</reference>
<dbReference type="NCBIfam" id="TIGR01484">
    <property type="entry name" value="HAD-SF-IIB"/>
    <property type="match status" value="1"/>
</dbReference>
<comment type="caution">
    <text evidence="1">The sequence shown here is derived from an EMBL/GenBank/DDBJ whole genome shotgun (WGS) entry which is preliminary data.</text>
</comment>
<dbReference type="InterPro" id="IPR000150">
    <property type="entry name" value="Cof"/>
</dbReference>
<dbReference type="SUPFAM" id="SSF56784">
    <property type="entry name" value="HAD-like"/>
    <property type="match status" value="1"/>
</dbReference>